<feature type="transmembrane region" description="Helical" evidence="6">
    <location>
        <begin position="137"/>
        <end position="155"/>
    </location>
</feature>
<evidence type="ECO:0000256" key="4">
    <source>
        <dbReference type="ARBA" id="ARBA00022989"/>
    </source>
</evidence>
<evidence type="ECO:0000259" key="7">
    <source>
        <dbReference type="Pfam" id="PF00892"/>
    </source>
</evidence>
<evidence type="ECO:0000256" key="6">
    <source>
        <dbReference type="SAM" id="Phobius"/>
    </source>
</evidence>
<dbReference type="Pfam" id="PF00892">
    <property type="entry name" value="EamA"/>
    <property type="match status" value="2"/>
</dbReference>
<feature type="transmembrane region" description="Helical" evidence="6">
    <location>
        <begin position="167"/>
        <end position="186"/>
    </location>
</feature>
<keyword evidence="3 6" id="KW-0812">Transmembrane</keyword>
<feature type="domain" description="EamA" evidence="7">
    <location>
        <begin position="15"/>
        <end position="129"/>
    </location>
</feature>
<accession>A0AAT9GS53</accession>
<dbReference type="InterPro" id="IPR037185">
    <property type="entry name" value="EmrE-like"/>
</dbReference>
<feature type="transmembrane region" description="Helical" evidence="6">
    <location>
        <begin position="36"/>
        <end position="58"/>
    </location>
</feature>
<evidence type="ECO:0000313" key="8">
    <source>
        <dbReference type="EMBL" id="BFH73776.1"/>
    </source>
</evidence>
<dbReference type="AlphaFoldDB" id="A0AAT9GS53"/>
<protein>
    <submittedName>
        <fullName evidence="8">DMT family transporter</fullName>
    </submittedName>
</protein>
<comment type="subcellular location">
    <subcellularLocation>
        <location evidence="1">Cell membrane</location>
        <topology evidence="1">Multi-pass membrane protein</topology>
    </subcellularLocation>
</comment>
<proteinExistence type="predicted"/>
<feature type="transmembrane region" description="Helical" evidence="6">
    <location>
        <begin position="65"/>
        <end position="84"/>
    </location>
</feature>
<feature type="transmembrane region" description="Helical" evidence="6">
    <location>
        <begin position="254"/>
        <end position="271"/>
    </location>
</feature>
<dbReference type="KEGG" id="sjv:SJAV_17200"/>
<feature type="transmembrane region" description="Helical" evidence="6">
    <location>
        <begin position="229"/>
        <end position="248"/>
    </location>
</feature>
<dbReference type="GeneID" id="92354673"/>
<dbReference type="RefSeq" id="WP_369609341.1">
    <property type="nucleotide sequence ID" value="NZ_AP031322.1"/>
</dbReference>
<feature type="transmembrane region" description="Helical" evidence="6">
    <location>
        <begin position="90"/>
        <end position="107"/>
    </location>
</feature>
<dbReference type="GO" id="GO:0005886">
    <property type="term" value="C:plasma membrane"/>
    <property type="evidence" value="ECO:0007669"/>
    <property type="project" value="UniProtKB-SubCell"/>
</dbReference>
<evidence type="ECO:0000256" key="1">
    <source>
        <dbReference type="ARBA" id="ARBA00004651"/>
    </source>
</evidence>
<evidence type="ECO:0000256" key="5">
    <source>
        <dbReference type="ARBA" id="ARBA00023136"/>
    </source>
</evidence>
<evidence type="ECO:0000256" key="2">
    <source>
        <dbReference type="ARBA" id="ARBA00022475"/>
    </source>
</evidence>
<name>A0AAT9GS53_9CREN</name>
<dbReference type="EMBL" id="AP031322">
    <property type="protein sequence ID" value="BFH73776.1"/>
    <property type="molecule type" value="Genomic_DNA"/>
</dbReference>
<dbReference type="InterPro" id="IPR050638">
    <property type="entry name" value="AA-Vitamin_Transporters"/>
</dbReference>
<keyword evidence="2" id="KW-1003">Cell membrane</keyword>
<sequence length="276" mass="31183">MRVKLTVFKYLFPYVIFGSLNYYFAKEAVTYSSPIIFNLIRYMISTFIFFIIGGKFIFNKDILQLSIYTSLSSLLWALGLKYVTPGESAVLSYTMPLFSIPISILILSEKPSKLELLGLIIGFSGVVLYGLPLSYGFTLFGAIVTVVNAIFWALFSVFYRKLRNYDAISINFSQFLIGSIIFSSLLPLDYDINFNPEFFEGIAYISTLGGAISFFLWNLMVKIEKVTKVTVLAFSVPILTTIEDIFLGVIPYKIQVIGISLMFLGILISRARKIEK</sequence>
<feature type="domain" description="EamA" evidence="7">
    <location>
        <begin position="140"/>
        <end position="269"/>
    </location>
</feature>
<feature type="transmembrane region" description="Helical" evidence="6">
    <location>
        <begin position="198"/>
        <end position="217"/>
    </location>
</feature>
<dbReference type="InterPro" id="IPR000620">
    <property type="entry name" value="EamA_dom"/>
</dbReference>
<organism evidence="8">
    <name type="scientific">Sulfurisphaera javensis</name>
    <dbReference type="NCBI Taxonomy" id="2049879"/>
    <lineage>
        <taxon>Archaea</taxon>
        <taxon>Thermoproteota</taxon>
        <taxon>Thermoprotei</taxon>
        <taxon>Sulfolobales</taxon>
        <taxon>Sulfolobaceae</taxon>
        <taxon>Sulfurisphaera</taxon>
    </lineage>
</organism>
<feature type="transmembrane region" description="Helical" evidence="6">
    <location>
        <begin position="7"/>
        <end position="24"/>
    </location>
</feature>
<keyword evidence="5 6" id="KW-0472">Membrane</keyword>
<dbReference type="SUPFAM" id="SSF103481">
    <property type="entry name" value="Multidrug resistance efflux transporter EmrE"/>
    <property type="match status" value="2"/>
</dbReference>
<reference evidence="8" key="1">
    <citation type="submission" date="2024-03" db="EMBL/GenBank/DDBJ databases">
        <title>Complete genome sequence of Sulfurisphaera javensis strain KD-1.</title>
        <authorList>
            <person name="Sakai H."/>
            <person name="Nur N."/>
            <person name="Suwanto A."/>
            <person name="Kurosawa N."/>
        </authorList>
    </citation>
    <scope>NUCLEOTIDE SEQUENCE</scope>
    <source>
        <strain evidence="8">KD-1</strain>
    </source>
</reference>
<dbReference type="PANTHER" id="PTHR32322:SF18">
    <property type="entry name" value="S-ADENOSYLMETHIONINE_S-ADENOSYLHOMOCYSTEINE TRANSPORTER"/>
    <property type="match status" value="1"/>
</dbReference>
<feature type="transmembrane region" description="Helical" evidence="6">
    <location>
        <begin position="114"/>
        <end position="131"/>
    </location>
</feature>
<keyword evidence="4 6" id="KW-1133">Transmembrane helix</keyword>
<dbReference type="PANTHER" id="PTHR32322">
    <property type="entry name" value="INNER MEMBRANE TRANSPORTER"/>
    <property type="match status" value="1"/>
</dbReference>
<evidence type="ECO:0000256" key="3">
    <source>
        <dbReference type="ARBA" id="ARBA00022692"/>
    </source>
</evidence>
<gene>
    <name evidence="8" type="ORF">SJAV_17200</name>
</gene>